<dbReference type="Pfam" id="PF01145">
    <property type="entry name" value="Band_7"/>
    <property type="match status" value="1"/>
</dbReference>
<dbReference type="SMART" id="SM00244">
    <property type="entry name" value="PHB"/>
    <property type="match status" value="1"/>
</dbReference>
<dbReference type="EMBL" id="UINC01026307">
    <property type="protein sequence ID" value="SVB03526.1"/>
    <property type="molecule type" value="Genomic_DNA"/>
</dbReference>
<reference evidence="7" key="1">
    <citation type="submission" date="2018-05" db="EMBL/GenBank/DDBJ databases">
        <authorList>
            <person name="Lanie J.A."/>
            <person name="Ng W.-L."/>
            <person name="Kazmierczak K.M."/>
            <person name="Andrzejewski T.M."/>
            <person name="Davidsen T.M."/>
            <person name="Wayne K.J."/>
            <person name="Tettelin H."/>
            <person name="Glass J.I."/>
            <person name="Rusch D."/>
            <person name="Podicherti R."/>
            <person name="Tsui H.-C.T."/>
            <person name="Winkler M.E."/>
        </authorList>
    </citation>
    <scope>NUCLEOTIDE SEQUENCE</scope>
</reference>
<evidence type="ECO:0000256" key="4">
    <source>
        <dbReference type="ARBA" id="ARBA00022989"/>
    </source>
</evidence>
<dbReference type="CDD" id="cd03405">
    <property type="entry name" value="SPFH_HflC"/>
    <property type="match status" value="1"/>
</dbReference>
<evidence type="ECO:0000259" key="6">
    <source>
        <dbReference type="SMART" id="SM00244"/>
    </source>
</evidence>
<accession>A0A382APY6</accession>
<dbReference type="Gene3D" id="3.30.479.30">
    <property type="entry name" value="Band 7 domain"/>
    <property type="match status" value="1"/>
</dbReference>
<organism evidence="7">
    <name type="scientific">marine metagenome</name>
    <dbReference type="NCBI Taxonomy" id="408172"/>
    <lineage>
        <taxon>unclassified sequences</taxon>
        <taxon>metagenomes</taxon>
        <taxon>ecological metagenomes</taxon>
    </lineage>
</organism>
<dbReference type="PANTHER" id="PTHR42911">
    <property type="entry name" value="MODULATOR OF FTSH PROTEASE HFLC"/>
    <property type="match status" value="1"/>
</dbReference>
<feature type="domain" description="Band 7" evidence="6">
    <location>
        <begin position="4"/>
        <end position="197"/>
    </location>
</feature>
<dbReference type="InterPro" id="IPR010200">
    <property type="entry name" value="HflC"/>
</dbReference>
<keyword evidence="3" id="KW-0812">Transmembrane</keyword>
<comment type="subcellular location">
    <subcellularLocation>
        <location evidence="1">Membrane</location>
    </subcellularLocation>
</comment>
<evidence type="ECO:0000313" key="7">
    <source>
        <dbReference type="EMBL" id="SVB03526.1"/>
    </source>
</evidence>
<comment type="similarity">
    <text evidence="2">Belongs to the band 7/mec-2 family. HflC subfamily.</text>
</comment>
<dbReference type="InterPro" id="IPR036013">
    <property type="entry name" value="Band_7/SPFH_dom_sf"/>
</dbReference>
<evidence type="ECO:0000256" key="1">
    <source>
        <dbReference type="ARBA" id="ARBA00004370"/>
    </source>
</evidence>
<evidence type="ECO:0000256" key="5">
    <source>
        <dbReference type="ARBA" id="ARBA00023136"/>
    </source>
</evidence>
<dbReference type="SUPFAM" id="SSF117892">
    <property type="entry name" value="Band 7/SPFH domain"/>
    <property type="match status" value="1"/>
</dbReference>
<name>A0A382APY6_9ZZZZ</name>
<gene>
    <name evidence="7" type="ORF">METZ01_LOCUS156380</name>
</gene>
<evidence type="ECO:0000256" key="2">
    <source>
        <dbReference type="ARBA" id="ARBA00007862"/>
    </source>
</evidence>
<keyword evidence="5" id="KW-0472">Membrane</keyword>
<dbReference type="InterPro" id="IPR001107">
    <property type="entry name" value="Band_7"/>
</dbReference>
<feature type="non-terminal residue" evidence="7">
    <location>
        <position position="1"/>
    </location>
</feature>
<proteinExistence type="inferred from homology"/>
<dbReference type="AlphaFoldDB" id="A0A382APY6"/>
<sequence>VISSSIYIVDETKQVFETRFGKIIGDPINGPGKKEAGLQFRVPFITKVHEFEKRYLEWDDEPEKVTTRNKVFIEIDTFARWRIEDAKKFFEAVTDERSAQSRLSDRLNGAARTILAAHDLVEVIRSKQRKVVIPEGQSLDEQTELEPFSKGRSALAQQVMENAGPNLMEEFGIRLLDFRFKRINYTDAVRSEIFKRMITERVTIATEFRAEGEEEALGIMGDQQRRLKTIMSTAYLEKQQIMGEADAKAVAIYAEAFDQSVEAREFYEFLKTMETMETTLSEDDTLIFSTDSDFFRYLKRSAPEKE</sequence>
<evidence type="ECO:0000256" key="3">
    <source>
        <dbReference type="ARBA" id="ARBA00022692"/>
    </source>
</evidence>
<dbReference type="PIRSF" id="PIRSF005651">
    <property type="entry name" value="HflC"/>
    <property type="match status" value="1"/>
</dbReference>
<keyword evidence="4" id="KW-1133">Transmembrane helix</keyword>
<protein>
    <recommendedName>
        <fullName evidence="6">Band 7 domain-containing protein</fullName>
    </recommendedName>
</protein>
<dbReference type="PANTHER" id="PTHR42911:SF1">
    <property type="entry name" value="MODULATOR OF FTSH PROTEASE HFLC"/>
    <property type="match status" value="1"/>
</dbReference>
<dbReference type="NCBIfam" id="TIGR01932">
    <property type="entry name" value="hflC"/>
    <property type="match status" value="1"/>
</dbReference>
<dbReference type="GO" id="GO:0016020">
    <property type="term" value="C:membrane"/>
    <property type="evidence" value="ECO:0007669"/>
    <property type="project" value="UniProtKB-SubCell"/>
</dbReference>